<reference evidence="1" key="2">
    <citation type="submission" date="2013-04" db="UniProtKB">
        <authorList>
            <consortium name="EnsemblPlants"/>
        </authorList>
    </citation>
    <scope>IDENTIFICATION</scope>
</reference>
<proteinExistence type="predicted"/>
<dbReference type="Gene3D" id="1.10.510.10">
    <property type="entry name" value="Transferase(Phosphotransferase) domain 1"/>
    <property type="match status" value="1"/>
</dbReference>
<evidence type="ECO:0000313" key="2">
    <source>
        <dbReference type="Proteomes" id="UP000006038"/>
    </source>
</evidence>
<dbReference type="AlphaFoldDB" id="J3KZS4"/>
<dbReference type="HOGENOM" id="CLU_2889368_0_0_1"/>
<sequence>MPYYVTLEVMTSGEYDEKADVWSIDMVLYVMLFGGETAAKGRRRGSELWERGPHVNEVKIGAF</sequence>
<dbReference type="EnsemblPlants" id="OB01G24800.1">
    <property type="protein sequence ID" value="OB01G24800.1"/>
    <property type="gene ID" value="OB01G24800"/>
</dbReference>
<keyword evidence="2" id="KW-1185">Reference proteome</keyword>
<accession>J3KZS4</accession>
<evidence type="ECO:0008006" key="3">
    <source>
        <dbReference type="Google" id="ProtNLM"/>
    </source>
</evidence>
<dbReference type="SUPFAM" id="SSF56112">
    <property type="entry name" value="Protein kinase-like (PK-like)"/>
    <property type="match status" value="1"/>
</dbReference>
<dbReference type="Proteomes" id="UP000006038">
    <property type="component" value="Chromosome 1"/>
</dbReference>
<dbReference type="InterPro" id="IPR011009">
    <property type="entry name" value="Kinase-like_dom_sf"/>
</dbReference>
<reference evidence="1" key="1">
    <citation type="journal article" date="2013" name="Nat. Commun.">
        <title>Whole-genome sequencing of Oryza brachyantha reveals mechanisms underlying Oryza genome evolution.</title>
        <authorList>
            <person name="Chen J."/>
            <person name="Huang Q."/>
            <person name="Gao D."/>
            <person name="Wang J."/>
            <person name="Lang Y."/>
            <person name="Liu T."/>
            <person name="Li B."/>
            <person name="Bai Z."/>
            <person name="Luis Goicoechea J."/>
            <person name="Liang C."/>
            <person name="Chen C."/>
            <person name="Zhang W."/>
            <person name="Sun S."/>
            <person name="Liao Y."/>
            <person name="Zhang X."/>
            <person name="Yang L."/>
            <person name="Song C."/>
            <person name="Wang M."/>
            <person name="Shi J."/>
            <person name="Liu G."/>
            <person name="Liu J."/>
            <person name="Zhou H."/>
            <person name="Zhou W."/>
            <person name="Yu Q."/>
            <person name="An N."/>
            <person name="Chen Y."/>
            <person name="Cai Q."/>
            <person name="Wang B."/>
            <person name="Liu B."/>
            <person name="Min J."/>
            <person name="Huang Y."/>
            <person name="Wu H."/>
            <person name="Li Z."/>
            <person name="Zhang Y."/>
            <person name="Yin Y."/>
            <person name="Song W."/>
            <person name="Jiang J."/>
            <person name="Jackson S.A."/>
            <person name="Wing R.A."/>
            <person name="Wang J."/>
            <person name="Chen M."/>
        </authorList>
    </citation>
    <scope>NUCLEOTIDE SEQUENCE [LARGE SCALE GENOMIC DNA]</scope>
    <source>
        <strain evidence="1">cv. IRGC 101232</strain>
    </source>
</reference>
<protein>
    <recommendedName>
        <fullName evidence="3">Protein kinase domain-containing protein</fullName>
    </recommendedName>
</protein>
<name>J3KZS4_ORYBR</name>
<dbReference type="Gramene" id="OB01G24800.1">
    <property type="protein sequence ID" value="OB01G24800.1"/>
    <property type="gene ID" value="OB01G24800"/>
</dbReference>
<evidence type="ECO:0000313" key="1">
    <source>
        <dbReference type="EnsemblPlants" id="OB01G24800.1"/>
    </source>
</evidence>
<organism evidence="1">
    <name type="scientific">Oryza brachyantha</name>
    <name type="common">malo sina</name>
    <dbReference type="NCBI Taxonomy" id="4533"/>
    <lineage>
        <taxon>Eukaryota</taxon>
        <taxon>Viridiplantae</taxon>
        <taxon>Streptophyta</taxon>
        <taxon>Embryophyta</taxon>
        <taxon>Tracheophyta</taxon>
        <taxon>Spermatophyta</taxon>
        <taxon>Magnoliopsida</taxon>
        <taxon>Liliopsida</taxon>
        <taxon>Poales</taxon>
        <taxon>Poaceae</taxon>
        <taxon>BOP clade</taxon>
        <taxon>Oryzoideae</taxon>
        <taxon>Oryzeae</taxon>
        <taxon>Oryzinae</taxon>
        <taxon>Oryza</taxon>
    </lineage>
</organism>